<name>A0A7D3XXZ9_9BACT</name>
<proteinExistence type="predicted"/>
<evidence type="ECO:0000256" key="3">
    <source>
        <dbReference type="ARBA" id="ARBA00024484"/>
    </source>
</evidence>
<dbReference type="InterPro" id="IPR045851">
    <property type="entry name" value="AMP-bd_C_sf"/>
</dbReference>
<dbReference type="EMBL" id="CP041345">
    <property type="protein sequence ID" value="QKG78733.1"/>
    <property type="molecule type" value="Genomic_DNA"/>
</dbReference>
<dbReference type="PROSITE" id="PS00455">
    <property type="entry name" value="AMP_BINDING"/>
    <property type="match status" value="1"/>
</dbReference>
<evidence type="ECO:0000256" key="1">
    <source>
        <dbReference type="ARBA" id="ARBA00022741"/>
    </source>
</evidence>
<accession>A0A7D3XXZ9</accession>
<dbReference type="RefSeq" id="WP_173072249.1">
    <property type="nucleotide sequence ID" value="NZ_CP041345.1"/>
</dbReference>
<dbReference type="GO" id="GO:0005524">
    <property type="term" value="F:ATP binding"/>
    <property type="evidence" value="ECO:0007669"/>
    <property type="project" value="UniProtKB-KW"/>
</dbReference>
<evidence type="ECO:0000313" key="5">
    <source>
        <dbReference type="EMBL" id="QKG78733.1"/>
    </source>
</evidence>
<dbReference type="GO" id="GO:0016020">
    <property type="term" value="C:membrane"/>
    <property type="evidence" value="ECO:0007669"/>
    <property type="project" value="TreeGrafter"/>
</dbReference>
<keyword evidence="6" id="KW-1185">Reference proteome</keyword>
<dbReference type="Gene3D" id="3.40.50.12780">
    <property type="entry name" value="N-terminal domain of ligase-like"/>
    <property type="match status" value="1"/>
</dbReference>
<dbReference type="Pfam" id="PF23562">
    <property type="entry name" value="AMP-binding_C_3"/>
    <property type="match status" value="1"/>
</dbReference>
<keyword evidence="5" id="KW-0436">Ligase</keyword>
<keyword evidence="2" id="KW-0067">ATP-binding</keyword>
<dbReference type="SUPFAM" id="SSF56801">
    <property type="entry name" value="Acetyl-CoA synthetase-like"/>
    <property type="match status" value="1"/>
</dbReference>
<dbReference type="Pfam" id="PF00501">
    <property type="entry name" value="AMP-binding"/>
    <property type="match status" value="1"/>
</dbReference>
<dbReference type="PANTHER" id="PTHR43272">
    <property type="entry name" value="LONG-CHAIN-FATTY-ACID--COA LIGASE"/>
    <property type="match status" value="1"/>
</dbReference>
<keyword evidence="1" id="KW-0547">Nucleotide-binding</keyword>
<evidence type="ECO:0000256" key="2">
    <source>
        <dbReference type="ARBA" id="ARBA00022840"/>
    </source>
</evidence>
<dbReference type="PANTHER" id="PTHR43272:SF33">
    <property type="entry name" value="AMP-BINDING DOMAIN-CONTAINING PROTEIN-RELATED"/>
    <property type="match status" value="1"/>
</dbReference>
<evidence type="ECO:0000313" key="6">
    <source>
        <dbReference type="Proteomes" id="UP000500961"/>
    </source>
</evidence>
<dbReference type="AlphaFoldDB" id="A0A7D3XXZ9"/>
<protein>
    <submittedName>
        <fullName evidence="5">Long-chain fatty acid--CoA ligase</fullName>
    </submittedName>
</protein>
<sequence>MVEYNYIKEFIEQPIKKNWEQNALSDFKGATFTYGDVAKKIHLLHKLFEIWGIKQGDKIALLGRNNSNWGIIYLAVVSYGAVIVPILPDFSPTEVHNIVNHSDSVLLFAGDMVWSSLNQAEMPNLKVIISVVDFSILVSHCETCDAKFKEEYDKILGEVESLTPEKVSYPEIPNSELAEISYTSGTTGFSKGVMLTLNSLAANIDYARNNMHLVAGDNIVSFLPLAHAFGCAFEFLFPFAQGCHITFLTRIPSPPIIMEAFAKVRPRLVLTVPLVIEKIFKKQIQPKIETPAMKLLLNIPLINRLIFNKINEKLSSAFGGNFHEIVIGGAALNPDVEKFLRRIRFKYTVGYGMTECGPLISYSGWRTNPMGSCGKVINYLELKIDSKDPFNEVGEILVRGENVMLGYYKNPEATSKTIIDGWLHTGDLGILDKNGFIFIKGRSKSMILGPSGQNIYPEEIEARLNNIPFVQESLVVEQKGKLIGLVYPDFESVQQHGINPEELEPVLEEHRKEVNKHLPQYSQISKLVINNQEFEKTPKKSIKRFKYQYSEN</sequence>
<feature type="domain" description="AMP-dependent synthetase/ligase" evidence="4">
    <location>
        <begin position="17"/>
        <end position="408"/>
    </location>
</feature>
<comment type="catalytic activity">
    <reaction evidence="3">
        <text>a long-chain fatty acid + ATP + CoA = a long-chain fatty acyl-CoA + AMP + diphosphate</text>
        <dbReference type="Rhea" id="RHEA:15421"/>
        <dbReference type="ChEBI" id="CHEBI:30616"/>
        <dbReference type="ChEBI" id="CHEBI:33019"/>
        <dbReference type="ChEBI" id="CHEBI:57287"/>
        <dbReference type="ChEBI" id="CHEBI:57560"/>
        <dbReference type="ChEBI" id="CHEBI:83139"/>
        <dbReference type="ChEBI" id="CHEBI:456215"/>
        <dbReference type="EC" id="6.2.1.3"/>
    </reaction>
    <physiologicalReaction direction="left-to-right" evidence="3">
        <dbReference type="Rhea" id="RHEA:15422"/>
    </physiologicalReaction>
</comment>
<organism evidence="5 6">
    <name type="scientific">Tenuifilum thalassicum</name>
    <dbReference type="NCBI Taxonomy" id="2590900"/>
    <lineage>
        <taxon>Bacteria</taxon>
        <taxon>Pseudomonadati</taxon>
        <taxon>Bacteroidota</taxon>
        <taxon>Bacteroidia</taxon>
        <taxon>Bacteroidales</taxon>
        <taxon>Tenuifilaceae</taxon>
        <taxon>Tenuifilum</taxon>
    </lineage>
</organism>
<dbReference type="KEGG" id="ttz:FHG85_00105"/>
<dbReference type="GO" id="GO:0004467">
    <property type="term" value="F:long-chain fatty acid-CoA ligase activity"/>
    <property type="evidence" value="ECO:0007669"/>
    <property type="project" value="UniProtKB-EC"/>
</dbReference>
<evidence type="ECO:0000259" key="4">
    <source>
        <dbReference type="Pfam" id="PF00501"/>
    </source>
</evidence>
<reference evidence="5 6" key="1">
    <citation type="submission" date="2019-07" db="EMBL/GenBank/DDBJ databases">
        <title>Thalassofilum flectens gen. nov., sp. nov., a novel moderate thermophilic anaerobe from a shallow sea hot spring in Kunashir Island (Russia), representing a new family in the order Bacteroidales, and proposal of Thalassofilacea fam. nov.</title>
        <authorList>
            <person name="Kochetkova T.V."/>
            <person name="Podosokorskaya O.A."/>
            <person name="Novikov A."/>
            <person name="Elcheninov A.G."/>
            <person name="Toshchakov S.V."/>
            <person name="Kublanov I.V."/>
        </authorList>
    </citation>
    <scope>NUCLEOTIDE SEQUENCE [LARGE SCALE GENOMIC DNA]</scope>
    <source>
        <strain evidence="5 6">38-H</strain>
    </source>
</reference>
<dbReference type="InterPro" id="IPR042099">
    <property type="entry name" value="ANL_N_sf"/>
</dbReference>
<dbReference type="InterPro" id="IPR020845">
    <property type="entry name" value="AMP-binding_CS"/>
</dbReference>
<dbReference type="InterPro" id="IPR000873">
    <property type="entry name" value="AMP-dep_synth/lig_dom"/>
</dbReference>
<dbReference type="Proteomes" id="UP000500961">
    <property type="component" value="Chromosome"/>
</dbReference>
<gene>
    <name evidence="5" type="ORF">FHG85_00105</name>
</gene>
<dbReference type="Gene3D" id="3.30.300.30">
    <property type="match status" value="1"/>
</dbReference>